<evidence type="ECO:0000313" key="1">
    <source>
        <dbReference type="EMBL" id="GEK57784.1"/>
    </source>
</evidence>
<dbReference type="STRING" id="1371.GCA_900166605_02789"/>
<proteinExistence type="predicted"/>
<organism evidence="1 2">
    <name type="scientific">Marinococcus halophilus</name>
    <dbReference type="NCBI Taxonomy" id="1371"/>
    <lineage>
        <taxon>Bacteria</taxon>
        <taxon>Bacillati</taxon>
        <taxon>Bacillota</taxon>
        <taxon>Bacilli</taxon>
        <taxon>Bacillales</taxon>
        <taxon>Bacillaceae</taxon>
        <taxon>Marinococcus</taxon>
    </lineage>
</organism>
<dbReference type="AlphaFoldDB" id="A0A510Y395"/>
<gene>
    <name evidence="1" type="ORF">MHA01_06890</name>
</gene>
<accession>A0A510Y395</accession>
<dbReference type="EMBL" id="BJUN01000003">
    <property type="protein sequence ID" value="GEK57784.1"/>
    <property type="molecule type" value="Genomic_DNA"/>
</dbReference>
<keyword evidence="2" id="KW-1185">Reference proteome</keyword>
<comment type="caution">
    <text evidence="1">The sequence shown here is derived from an EMBL/GenBank/DDBJ whole genome shotgun (WGS) entry which is preliminary data.</text>
</comment>
<name>A0A510Y395_MARHA</name>
<dbReference type="Proteomes" id="UP000321051">
    <property type="component" value="Unassembled WGS sequence"/>
</dbReference>
<protein>
    <submittedName>
        <fullName evidence="1">Uncharacterized protein</fullName>
    </submittedName>
</protein>
<sequence>MLAQPETAVVFVSDETISQSSSVSGLTAGKQPVSHRIWLESPEQCHSDVVRRETAGVERGKPLERETQN</sequence>
<evidence type="ECO:0000313" key="2">
    <source>
        <dbReference type="Proteomes" id="UP000321051"/>
    </source>
</evidence>
<reference evidence="1 2" key="1">
    <citation type="submission" date="2019-07" db="EMBL/GenBank/DDBJ databases">
        <title>Whole genome shotgun sequence of Marinococcus halophilus NBRC 102359.</title>
        <authorList>
            <person name="Hosoyama A."/>
            <person name="Uohara A."/>
            <person name="Ohji S."/>
            <person name="Ichikawa N."/>
        </authorList>
    </citation>
    <scope>NUCLEOTIDE SEQUENCE [LARGE SCALE GENOMIC DNA]</scope>
    <source>
        <strain evidence="1 2">NBRC 102359</strain>
    </source>
</reference>